<evidence type="ECO:0000256" key="1">
    <source>
        <dbReference type="SAM" id="Phobius"/>
    </source>
</evidence>
<comment type="caution">
    <text evidence="2">The sequence shown here is derived from an EMBL/GenBank/DDBJ whole genome shotgun (WGS) entry which is preliminary data.</text>
</comment>
<feature type="transmembrane region" description="Helical" evidence="1">
    <location>
        <begin position="119"/>
        <end position="140"/>
    </location>
</feature>
<evidence type="ECO:0000313" key="2">
    <source>
        <dbReference type="EMBL" id="MSS36253.1"/>
    </source>
</evidence>
<dbReference type="RefSeq" id="WP_095889589.1">
    <property type="nucleotide sequence ID" value="NZ_VUMD01000005.1"/>
</dbReference>
<dbReference type="Pfam" id="PF13346">
    <property type="entry name" value="ABC2_membrane_5"/>
    <property type="match status" value="1"/>
</dbReference>
<dbReference type="InterPro" id="IPR025699">
    <property type="entry name" value="ABC2_memb-like"/>
</dbReference>
<feature type="transmembrane region" description="Helical" evidence="1">
    <location>
        <begin position="147"/>
        <end position="168"/>
    </location>
</feature>
<feature type="transmembrane region" description="Helical" evidence="1">
    <location>
        <begin position="12"/>
        <end position="32"/>
    </location>
</feature>
<organism evidence="2 3">
    <name type="scientific">Clostridium porci</name>
    <dbReference type="NCBI Taxonomy" id="2605778"/>
    <lineage>
        <taxon>Bacteria</taxon>
        <taxon>Bacillati</taxon>
        <taxon>Bacillota</taxon>
        <taxon>Clostridia</taxon>
        <taxon>Eubacteriales</taxon>
        <taxon>Clostridiaceae</taxon>
        <taxon>Clostridium</taxon>
    </lineage>
</organism>
<feature type="transmembrane region" description="Helical" evidence="1">
    <location>
        <begin position="82"/>
        <end position="107"/>
    </location>
</feature>
<dbReference type="AlphaFoldDB" id="A0A7X2NKZ4"/>
<keyword evidence="1" id="KW-0472">Membrane</keyword>
<keyword evidence="1" id="KW-0812">Transmembrane</keyword>
<feature type="transmembrane region" description="Helical" evidence="1">
    <location>
        <begin position="174"/>
        <end position="192"/>
    </location>
</feature>
<name>A0A7X2NKZ4_9CLOT</name>
<dbReference type="EMBL" id="VUMD01000005">
    <property type="protein sequence ID" value="MSS36253.1"/>
    <property type="molecule type" value="Genomic_DNA"/>
</dbReference>
<proteinExistence type="predicted"/>
<sequence>MKGLLLKDFYTIKSSIISLLITFMVIGFGISFFVVPQVLIIIATIVLGMSVTTIFNIDKKSGWLKTSITFPTKKSSIISCKYLMYSFVSIIGVFFGIGFSTAISLIIKDTNFSFLPTFIYLSVIMTFFSGSILLPCFYLLDEEKSMIGAMVSYPLGAGFVFVMTKLIGNNILSMTISTVLSLILFIVSWYFLSKYVEKNDIQ</sequence>
<feature type="transmembrane region" description="Helical" evidence="1">
    <location>
        <begin position="38"/>
        <end position="57"/>
    </location>
</feature>
<evidence type="ECO:0000313" key="3">
    <source>
        <dbReference type="Proteomes" id="UP000429958"/>
    </source>
</evidence>
<reference evidence="2 3" key="1">
    <citation type="submission" date="2019-08" db="EMBL/GenBank/DDBJ databases">
        <title>In-depth cultivation of the pig gut microbiome towards novel bacterial diversity and tailored functional studies.</title>
        <authorList>
            <person name="Wylensek D."/>
            <person name="Hitch T.C.A."/>
            <person name="Clavel T."/>
        </authorList>
    </citation>
    <scope>NUCLEOTIDE SEQUENCE [LARGE SCALE GENOMIC DNA]</scope>
    <source>
        <strain evidence="2 3">WCA-389-WT-23D1</strain>
    </source>
</reference>
<protein>
    <submittedName>
        <fullName evidence="2">ABC-2 transporter permease</fullName>
    </submittedName>
</protein>
<gene>
    <name evidence="2" type="ORF">FYJ39_06650</name>
</gene>
<accession>A0A7X2NKZ4</accession>
<dbReference type="Proteomes" id="UP000429958">
    <property type="component" value="Unassembled WGS sequence"/>
</dbReference>
<keyword evidence="1" id="KW-1133">Transmembrane helix</keyword>
<keyword evidence="3" id="KW-1185">Reference proteome</keyword>